<dbReference type="Pfam" id="PF13443">
    <property type="entry name" value="HTH_26"/>
    <property type="match status" value="1"/>
</dbReference>
<evidence type="ECO:0000259" key="1">
    <source>
        <dbReference type="PROSITE" id="PS50943"/>
    </source>
</evidence>
<gene>
    <name evidence="2" type="ORF">KYD98_16565</name>
</gene>
<protein>
    <submittedName>
        <fullName evidence="2">Helix-turn-helix transcriptional regulator</fullName>
    </submittedName>
</protein>
<comment type="caution">
    <text evidence="2">The sequence shown here is derived from an EMBL/GenBank/DDBJ whole genome shotgun (WGS) entry which is preliminary data.</text>
</comment>
<reference evidence="2 3" key="1">
    <citation type="submission" date="2021-07" db="EMBL/GenBank/DDBJ databases">
        <title>Clostridium weizhouense sp. nov., an anaerobic bacterium isolated from activated sludge of Petroleum wastewater.</title>
        <authorList>
            <person name="Li Q."/>
        </authorList>
    </citation>
    <scope>NUCLEOTIDE SEQUENCE [LARGE SCALE GENOMIC DNA]</scope>
    <source>
        <strain evidence="2 3">YB-6</strain>
    </source>
</reference>
<dbReference type="SUPFAM" id="SSF47413">
    <property type="entry name" value="lambda repressor-like DNA-binding domains"/>
    <property type="match status" value="1"/>
</dbReference>
<evidence type="ECO:0000313" key="3">
    <source>
        <dbReference type="Proteomes" id="UP001519921"/>
    </source>
</evidence>
<name>A0ABS7ASN8_9CLOT</name>
<keyword evidence="3" id="KW-1185">Reference proteome</keyword>
<proteinExistence type="predicted"/>
<organism evidence="2 3">
    <name type="scientific">Clostridium weizhouense</name>
    <dbReference type="NCBI Taxonomy" id="2859781"/>
    <lineage>
        <taxon>Bacteria</taxon>
        <taxon>Bacillati</taxon>
        <taxon>Bacillota</taxon>
        <taxon>Clostridia</taxon>
        <taxon>Eubacteriales</taxon>
        <taxon>Clostridiaceae</taxon>
        <taxon>Clostridium</taxon>
    </lineage>
</organism>
<dbReference type="EMBL" id="JAHXPT010000017">
    <property type="protein sequence ID" value="MBW6411695.1"/>
    <property type="molecule type" value="Genomic_DNA"/>
</dbReference>
<feature type="domain" description="HTH cro/C1-type" evidence="1">
    <location>
        <begin position="17"/>
        <end position="74"/>
    </location>
</feature>
<dbReference type="PROSITE" id="PS50943">
    <property type="entry name" value="HTH_CROC1"/>
    <property type="match status" value="1"/>
</dbReference>
<dbReference type="Proteomes" id="UP001519921">
    <property type="component" value="Unassembled WGS sequence"/>
</dbReference>
<dbReference type="InterPro" id="IPR010982">
    <property type="entry name" value="Lambda_DNA-bd_dom_sf"/>
</dbReference>
<evidence type="ECO:0000313" key="2">
    <source>
        <dbReference type="EMBL" id="MBW6411695.1"/>
    </source>
</evidence>
<accession>A0ABS7ASN8</accession>
<dbReference type="InterPro" id="IPR001387">
    <property type="entry name" value="Cro/C1-type_HTH"/>
</dbReference>
<sequence>MTLDTLFDNRKIVGDKLLEIMKDKGHTKVSFSKLTGISRPTLNNLFKGETDSKTTFKTHINKIIDTINITLDEIVNYNENKNIDNVVVYSDNAPKEHTYEPKAQEMFNILDDILHLCDLYY</sequence>
<dbReference type="Gene3D" id="1.10.260.40">
    <property type="entry name" value="lambda repressor-like DNA-binding domains"/>
    <property type="match status" value="1"/>
</dbReference>